<dbReference type="EMBL" id="JACXVP010000002">
    <property type="protein sequence ID" value="KAG5626852.1"/>
    <property type="molecule type" value="Genomic_DNA"/>
</dbReference>
<protein>
    <submittedName>
        <fullName evidence="1">Uncharacterized protein</fullName>
    </submittedName>
</protein>
<keyword evidence="2" id="KW-1185">Reference proteome</keyword>
<dbReference type="SUPFAM" id="SSF51735">
    <property type="entry name" value="NAD(P)-binding Rossmann-fold domains"/>
    <property type="match status" value="1"/>
</dbReference>
<name>A0A9J6AR61_SOLCO</name>
<gene>
    <name evidence="1" type="ORF">H5410_012070</name>
</gene>
<reference evidence="1 2" key="1">
    <citation type="submission" date="2020-09" db="EMBL/GenBank/DDBJ databases">
        <title>De no assembly of potato wild relative species, Solanum commersonii.</title>
        <authorList>
            <person name="Cho K."/>
        </authorList>
    </citation>
    <scope>NUCLEOTIDE SEQUENCE [LARGE SCALE GENOMIC DNA]</scope>
    <source>
        <strain evidence="1">LZ3.2</strain>
        <tissue evidence="1">Leaf</tissue>
    </source>
</reference>
<evidence type="ECO:0000313" key="1">
    <source>
        <dbReference type="EMBL" id="KAG5626852.1"/>
    </source>
</evidence>
<proteinExistence type="predicted"/>
<dbReference type="Gene3D" id="3.40.50.720">
    <property type="entry name" value="NAD(P)-binding Rossmann-like Domain"/>
    <property type="match status" value="1"/>
</dbReference>
<dbReference type="InterPro" id="IPR036291">
    <property type="entry name" value="NAD(P)-bd_dom_sf"/>
</dbReference>
<dbReference type="AlphaFoldDB" id="A0A9J6AR61"/>
<accession>A0A9J6AR61</accession>
<dbReference type="PANTHER" id="PTHR32487">
    <property type="entry name" value="3-OXO-DELTA(4,5)-STEROID 5-BETA-REDUCTASE"/>
    <property type="match status" value="1"/>
</dbReference>
<dbReference type="Proteomes" id="UP000824120">
    <property type="component" value="Chromosome 2"/>
</dbReference>
<dbReference type="OrthoDB" id="1731983at2759"/>
<sequence>MNWWLSRSINNALQKNVEYRGTHEISYQNVGLIIGVTGVVGNSLAGTLSSTDTPGGPWKVYGVSRRGTPVCSIAKVTYIQCDVSKATDVQAKLSTLKDVTHIFWVTLAFDLSTAKSCEINGPMFRNVLTCVIPNAPNLRPTSVSRRGGCIIWEFTNQLMGNFMLLLMICLSTRT</sequence>
<comment type="caution">
    <text evidence="1">The sequence shown here is derived from an EMBL/GenBank/DDBJ whole genome shotgun (WGS) entry which is preliminary data.</text>
</comment>
<evidence type="ECO:0000313" key="2">
    <source>
        <dbReference type="Proteomes" id="UP000824120"/>
    </source>
</evidence>
<organism evidence="1 2">
    <name type="scientific">Solanum commersonii</name>
    <name type="common">Commerson's wild potato</name>
    <name type="synonym">Commerson's nightshade</name>
    <dbReference type="NCBI Taxonomy" id="4109"/>
    <lineage>
        <taxon>Eukaryota</taxon>
        <taxon>Viridiplantae</taxon>
        <taxon>Streptophyta</taxon>
        <taxon>Embryophyta</taxon>
        <taxon>Tracheophyta</taxon>
        <taxon>Spermatophyta</taxon>
        <taxon>Magnoliopsida</taxon>
        <taxon>eudicotyledons</taxon>
        <taxon>Gunneridae</taxon>
        <taxon>Pentapetalae</taxon>
        <taxon>asterids</taxon>
        <taxon>lamiids</taxon>
        <taxon>Solanales</taxon>
        <taxon>Solanaceae</taxon>
        <taxon>Solanoideae</taxon>
        <taxon>Solaneae</taxon>
        <taxon>Solanum</taxon>
    </lineage>
</organism>
<dbReference type="PANTHER" id="PTHR32487:SF10">
    <property type="entry name" value="3-OXO-DELTA(4,5)-STEROID 5-BETA-REDUCTASE-LIKE"/>
    <property type="match status" value="1"/>
</dbReference>